<evidence type="ECO:0000256" key="1">
    <source>
        <dbReference type="SAM" id="Phobius"/>
    </source>
</evidence>
<proteinExistence type="predicted"/>
<protein>
    <submittedName>
        <fullName evidence="2">Membrane protein</fullName>
    </submittedName>
</protein>
<sequence length="84" mass="9572">MKKIKWFMQDCRYAVVAGFAWLVIQILPRMIFALGYIFLTKEQRAEANAEAAAEELAAREAWAIALAKEGYPVPGYEYLEDGRV</sequence>
<feature type="transmembrane region" description="Helical" evidence="1">
    <location>
        <begin position="12"/>
        <end position="39"/>
    </location>
</feature>
<organism evidence="2 3">
    <name type="scientific">Arthrobacter phage Qui</name>
    <dbReference type="NCBI Taxonomy" id="2603260"/>
    <lineage>
        <taxon>Viruses</taxon>
        <taxon>Duplodnaviria</taxon>
        <taxon>Heunggongvirae</taxon>
        <taxon>Uroviricota</taxon>
        <taxon>Caudoviricetes</taxon>
        <taxon>Quivirus</taxon>
        <taxon>Quivirus qui</taxon>
    </lineage>
</organism>
<dbReference type="KEGG" id="vg:77936586"/>
<name>A0A5B8WG58_9CAUD</name>
<keyword evidence="3" id="KW-1185">Reference proteome</keyword>
<evidence type="ECO:0000313" key="3">
    <source>
        <dbReference type="Proteomes" id="UP000321915"/>
    </source>
</evidence>
<gene>
    <name evidence="2" type="primary">226</name>
    <name evidence="2" type="ORF">SEA_QUI_226</name>
</gene>
<dbReference type="Proteomes" id="UP000321915">
    <property type="component" value="Segment"/>
</dbReference>
<keyword evidence="1" id="KW-1133">Transmembrane helix</keyword>
<accession>A0A5B8WG58</accession>
<dbReference type="RefSeq" id="YP_010660592.1">
    <property type="nucleotide sequence ID" value="NC_070877.1"/>
</dbReference>
<keyword evidence="1" id="KW-0812">Transmembrane</keyword>
<dbReference type="EMBL" id="MN183282">
    <property type="protein sequence ID" value="QED11714.1"/>
    <property type="molecule type" value="Genomic_DNA"/>
</dbReference>
<dbReference type="GeneID" id="77936586"/>
<keyword evidence="1" id="KW-0472">Membrane</keyword>
<reference evidence="2 3" key="1">
    <citation type="submission" date="2019-07" db="EMBL/GenBank/DDBJ databases">
        <authorList>
            <person name="Abdullah A."/>
            <person name="Lima G.C."/>
            <person name="Cuneo C.K."/>
            <person name="Ennest D.C."/>
            <person name="Fritz K.J."/>
            <person name="Johnson B.T."/>
            <person name="Larson S.M."/>
            <person name="Lemunyete M.N."/>
            <person name="Murray M.B."/>
            <person name="Osmond D.E."/>
            <person name="Patras K.A."/>
            <person name="Ransibrahmanakul S."/>
            <person name="Simpson K.A."/>
            <person name="Thull B.S."/>
            <person name="Wetzel S."/>
            <person name="Bonilla J.A."/>
            <person name="Klyczek K."/>
            <person name="Garlena R.A."/>
            <person name="Russell D.A."/>
            <person name="Pope W.H."/>
            <person name="Jacobs-Sera D."/>
            <person name="Hatfull G.F."/>
        </authorList>
    </citation>
    <scope>NUCLEOTIDE SEQUENCE [LARGE SCALE GENOMIC DNA]</scope>
</reference>
<evidence type="ECO:0000313" key="2">
    <source>
        <dbReference type="EMBL" id="QED11714.1"/>
    </source>
</evidence>